<feature type="signal peptide" evidence="2">
    <location>
        <begin position="1"/>
        <end position="23"/>
    </location>
</feature>
<dbReference type="Gene3D" id="3.20.20.300">
    <property type="entry name" value="Glycoside hydrolase, family 3, N-terminal domain"/>
    <property type="match status" value="1"/>
</dbReference>
<dbReference type="Pfam" id="PF18559">
    <property type="entry name" value="Exop_C"/>
    <property type="match status" value="1"/>
</dbReference>
<feature type="chain" id="PRO_5046137077" evidence="2">
    <location>
        <begin position="24"/>
        <end position="1038"/>
    </location>
</feature>
<feature type="domain" description="ExoP galactose-binding-like" evidence="5">
    <location>
        <begin position="694"/>
        <end position="850"/>
    </location>
</feature>
<dbReference type="SUPFAM" id="SSF52279">
    <property type="entry name" value="Beta-D-glucan exohydrolase, C-terminal domain"/>
    <property type="match status" value="1"/>
</dbReference>
<dbReference type="InterPro" id="IPR041443">
    <property type="entry name" value="Exop_C"/>
</dbReference>
<dbReference type="Proteomes" id="UP000662888">
    <property type="component" value="Chromosome"/>
</dbReference>
<dbReference type="RefSeq" id="WP_206087103.1">
    <property type="nucleotide sequence ID" value="NZ_CP065053.1"/>
</dbReference>
<dbReference type="InterPro" id="IPR001764">
    <property type="entry name" value="Glyco_hydro_3_N"/>
</dbReference>
<proteinExistence type="predicted"/>
<dbReference type="PRINTS" id="PR00133">
    <property type="entry name" value="GLHYDRLASE3"/>
</dbReference>
<evidence type="ECO:0000313" key="7">
    <source>
        <dbReference type="Proteomes" id="UP000662888"/>
    </source>
</evidence>
<feature type="domain" description="Glycoside hydrolase family 3 N-terminal" evidence="3">
    <location>
        <begin position="76"/>
        <end position="400"/>
    </location>
</feature>
<dbReference type="InterPro" id="IPR017853">
    <property type="entry name" value="GH"/>
</dbReference>
<dbReference type="EMBL" id="CP065053">
    <property type="protein sequence ID" value="QPI47393.1"/>
    <property type="molecule type" value="Genomic_DNA"/>
</dbReference>
<dbReference type="SUPFAM" id="SSF49785">
    <property type="entry name" value="Galactose-binding domain-like"/>
    <property type="match status" value="1"/>
</dbReference>
<dbReference type="Gene3D" id="3.40.50.1700">
    <property type="entry name" value="Glycoside hydrolase family 3 C-terminal domain"/>
    <property type="match status" value="1"/>
</dbReference>
<dbReference type="Pfam" id="PF01915">
    <property type="entry name" value="Glyco_hydro_3_C"/>
    <property type="match status" value="1"/>
</dbReference>
<dbReference type="InterPro" id="IPR008979">
    <property type="entry name" value="Galactose-bd-like_sf"/>
</dbReference>
<dbReference type="PANTHER" id="PTHR30620:SF77">
    <property type="entry name" value="LYSOSOMAL BETA GLUCOSIDASE-LIKE"/>
    <property type="match status" value="1"/>
</dbReference>
<evidence type="ECO:0000256" key="1">
    <source>
        <dbReference type="ARBA" id="ARBA00022801"/>
    </source>
</evidence>
<evidence type="ECO:0000259" key="5">
    <source>
        <dbReference type="Pfam" id="PF18559"/>
    </source>
</evidence>
<dbReference type="PROSITE" id="PS51257">
    <property type="entry name" value="PROKAR_LIPOPROTEIN"/>
    <property type="match status" value="1"/>
</dbReference>
<keyword evidence="1 6" id="KW-0378">Hydrolase</keyword>
<gene>
    <name evidence="6" type="ORF">IV454_17410</name>
</gene>
<dbReference type="InterPro" id="IPR036962">
    <property type="entry name" value="Glyco_hydro_3_N_sf"/>
</dbReference>
<keyword evidence="2" id="KW-0732">Signal</keyword>
<sequence length="1038" mass="110090">MRDKLATLIRTGLAAAVCGAMLAACDGDSGPAKPETPKPPVDAVTQYSDFPNVASDIKKDPATESAIAAIVAGMSVAEKVGQMTQPEIKSITPDQVRQYYIGSVLNGGGSFPGNNKLAAPAEWLKLADAYWKASMATDSKIKIPVIWGTDAVHGHNNVFGATMFPHSIGLGAANDPAMMRRIGAAVAAQVYSTGIDWTFAPTLAVVRDDRWGRTYESYSEDPLIVTKYAREMVKGLQNDFAGSGNVIATAKHFMGDGGTDLGRDQGVNMSSRNDMINIHGQGYYHALGAGAQTVMASFNSWDNDSLNIKVGKMHGSKEMLTDVLKTKMGFDGFVIGDWNGHAQVAGCSDGSCPQAINAGVDMIMVPEKWKEFIDNTIASVNKGDIPLARINDAVTRILRVKFRAGIMTAKAPLERPYTDVSRLQHRALAREAVQKSLVLLKNDNKVLPLKRGEKILVVGKSADSLSNQTGGWSLTWQGTANTNADFPNADSILTAIKSVAGDGNVVYRQNAADVNLADFKAVIAVIGETPYAEGVGDIGRSGTLEHARRYPEDLAVLDAVSGKGVPVVTVLITGRPVWVNKELNRSSAFVVAWLPGTEGKGVTDVLFRKDNGDVNLDLKGKLSFSWPKTACQMANKGDPNYDPLFAYGFGMRYADDTRLAKLDETAPTLGCAQIAGNGSQASSDLEVFRSADQAPYTARIGDPSAWSLALGADLNAVSKLPNVKAETTQINIQQDGKKITWSGAGQFYSQAATTADRENYLNADAALVFDTIVHKAPAGAVKMRVDCKHPCAGEVDGTTLFKGLPLDVKRSVKVPLSCFAAKGADFTLIDTPFLVYTEQAFVASFANIRWVPGAARDADAATCASLVPPPVAVGPPLPGPTYSVFNAGALTGDLVLTTYSSNVSHTKASMTPADGLDLNFAADGGDGLAMITGTPVNLSNFASGTLQFEINVGSYGANTGGLAVKMESPGLNCKSGDYLFGRPAAGGWTPVTVKVSALIAAADPCFDLRNIGMPFGTLPKWGDQQGVKYKLRQIRFVQ</sequence>
<organism evidence="6 7">
    <name type="scientific">Massilia antarctica</name>
    <dbReference type="NCBI Taxonomy" id="2765360"/>
    <lineage>
        <taxon>Bacteria</taxon>
        <taxon>Pseudomonadati</taxon>
        <taxon>Pseudomonadota</taxon>
        <taxon>Betaproteobacteria</taxon>
        <taxon>Burkholderiales</taxon>
        <taxon>Oxalobacteraceae</taxon>
        <taxon>Telluria group</taxon>
        <taxon>Massilia</taxon>
    </lineage>
</organism>
<feature type="domain" description="Glycoside hydrolase family 3 C-terminal" evidence="4">
    <location>
        <begin position="437"/>
        <end position="653"/>
    </location>
</feature>
<dbReference type="SUPFAM" id="SSF51445">
    <property type="entry name" value="(Trans)glycosidases"/>
    <property type="match status" value="1"/>
</dbReference>
<dbReference type="InterPro" id="IPR036881">
    <property type="entry name" value="Glyco_hydro_3_C_sf"/>
</dbReference>
<dbReference type="Gene3D" id="2.60.120.430">
    <property type="entry name" value="Galactose-binding lectin"/>
    <property type="match status" value="1"/>
</dbReference>
<dbReference type="PANTHER" id="PTHR30620">
    <property type="entry name" value="PERIPLASMIC BETA-GLUCOSIDASE-RELATED"/>
    <property type="match status" value="1"/>
</dbReference>
<evidence type="ECO:0000259" key="3">
    <source>
        <dbReference type="Pfam" id="PF00933"/>
    </source>
</evidence>
<protein>
    <submittedName>
        <fullName evidence="6">Glycoside hydrolase family 3 C-terminal domain-containing protein</fullName>
    </submittedName>
</protein>
<reference evidence="6 7" key="1">
    <citation type="submission" date="2020-11" db="EMBL/GenBank/DDBJ databases">
        <authorList>
            <person name="Sun Q."/>
        </authorList>
    </citation>
    <scope>NUCLEOTIDE SEQUENCE [LARGE SCALE GENOMIC DNA]</scope>
    <source>
        <strain evidence="6 7">P8398</strain>
    </source>
</reference>
<dbReference type="InterPro" id="IPR002772">
    <property type="entry name" value="Glyco_hydro_3_C"/>
</dbReference>
<name>A0AA48W5I2_9BURK</name>
<evidence type="ECO:0000313" key="6">
    <source>
        <dbReference type="EMBL" id="QPI47393.1"/>
    </source>
</evidence>
<dbReference type="GO" id="GO:0016787">
    <property type="term" value="F:hydrolase activity"/>
    <property type="evidence" value="ECO:0007669"/>
    <property type="project" value="UniProtKB-KW"/>
</dbReference>
<dbReference type="Pfam" id="PF00933">
    <property type="entry name" value="Glyco_hydro_3"/>
    <property type="match status" value="1"/>
</dbReference>
<accession>A0AA48W5I2</accession>
<keyword evidence="7" id="KW-1185">Reference proteome</keyword>
<evidence type="ECO:0000259" key="4">
    <source>
        <dbReference type="Pfam" id="PF01915"/>
    </source>
</evidence>
<evidence type="ECO:0000256" key="2">
    <source>
        <dbReference type="SAM" id="SignalP"/>
    </source>
</evidence>
<dbReference type="InterPro" id="IPR051915">
    <property type="entry name" value="Cellulose_Degrad_GH3"/>
</dbReference>